<dbReference type="InterPro" id="IPR036770">
    <property type="entry name" value="Ankyrin_rpt-contain_sf"/>
</dbReference>
<gene>
    <name evidence="4" type="ORF">CK203_007814</name>
</gene>
<dbReference type="Gene3D" id="1.25.40.20">
    <property type="entry name" value="Ankyrin repeat-containing domain"/>
    <property type="match status" value="1"/>
</dbReference>
<evidence type="ECO:0000256" key="1">
    <source>
        <dbReference type="ARBA" id="ARBA00022737"/>
    </source>
</evidence>
<dbReference type="PANTHER" id="PTHR24171">
    <property type="entry name" value="ANKYRIN REPEAT DOMAIN-CONTAINING PROTEIN 39-RELATED"/>
    <property type="match status" value="1"/>
</dbReference>
<name>A0A438K188_VITVI</name>
<feature type="repeat" description="ANK" evidence="3">
    <location>
        <begin position="47"/>
        <end position="79"/>
    </location>
</feature>
<dbReference type="SUPFAM" id="SSF48403">
    <property type="entry name" value="Ankyrin repeat"/>
    <property type="match status" value="1"/>
</dbReference>
<comment type="caution">
    <text evidence="4">The sequence shown here is derived from an EMBL/GenBank/DDBJ whole genome shotgun (WGS) entry which is preliminary data.</text>
</comment>
<reference evidence="4 5" key="1">
    <citation type="journal article" date="2018" name="PLoS Genet.">
        <title>Population sequencing reveals clonal diversity and ancestral inbreeding in the grapevine cultivar Chardonnay.</title>
        <authorList>
            <person name="Roach M.J."/>
            <person name="Johnson D.L."/>
            <person name="Bohlmann J."/>
            <person name="van Vuuren H.J."/>
            <person name="Jones S.J."/>
            <person name="Pretorius I.S."/>
            <person name="Schmidt S.A."/>
            <person name="Borneman A.R."/>
        </authorList>
    </citation>
    <scope>NUCLEOTIDE SEQUENCE [LARGE SCALE GENOMIC DNA]</scope>
    <source>
        <strain evidence="5">cv. Chardonnay</strain>
        <tissue evidence="4">Leaf</tissue>
    </source>
</reference>
<dbReference type="PROSITE" id="PS50088">
    <property type="entry name" value="ANK_REPEAT"/>
    <property type="match status" value="1"/>
</dbReference>
<sequence>MSSEKASTEMASQENEEALLEAARYDDIDDVKIIVSAGVSLDSKDSQGRIALHMATANRRLDVVEFLTSSGVDLNASNVEKYTLWALQLKDFLLVVR</sequence>
<dbReference type="SMART" id="SM00248">
    <property type="entry name" value="ANK"/>
    <property type="match status" value="2"/>
</dbReference>
<organism evidence="4 5">
    <name type="scientific">Vitis vinifera</name>
    <name type="common">Grape</name>
    <dbReference type="NCBI Taxonomy" id="29760"/>
    <lineage>
        <taxon>Eukaryota</taxon>
        <taxon>Viridiplantae</taxon>
        <taxon>Streptophyta</taxon>
        <taxon>Embryophyta</taxon>
        <taxon>Tracheophyta</taxon>
        <taxon>Spermatophyta</taxon>
        <taxon>Magnoliopsida</taxon>
        <taxon>eudicotyledons</taxon>
        <taxon>Gunneridae</taxon>
        <taxon>Pentapetalae</taxon>
        <taxon>rosids</taxon>
        <taxon>Vitales</taxon>
        <taxon>Vitaceae</taxon>
        <taxon>Viteae</taxon>
        <taxon>Vitis</taxon>
    </lineage>
</organism>
<evidence type="ECO:0000256" key="3">
    <source>
        <dbReference type="PROSITE-ProRule" id="PRU00023"/>
    </source>
</evidence>
<proteinExistence type="predicted"/>
<dbReference type="Proteomes" id="UP000288805">
    <property type="component" value="Unassembled WGS sequence"/>
</dbReference>
<dbReference type="PANTHER" id="PTHR24171:SF8">
    <property type="entry name" value="BRCA1-ASSOCIATED RING DOMAIN PROTEIN 1"/>
    <property type="match status" value="1"/>
</dbReference>
<evidence type="ECO:0000313" key="4">
    <source>
        <dbReference type="EMBL" id="RVX14976.1"/>
    </source>
</evidence>
<evidence type="ECO:0000256" key="2">
    <source>
        <dbReference type="ARBA" id="ARBA00023043"/>
    </source>
</evidence>
<keyword evidence="1" id="KW-0677">Repeat</keyword>
<dbReference type="EMBL" id="QGNW01000019">
    <property type="protein sequence ID" value="RVX14976.1"/>
    <property type="molecule type" value="Genomic_DNA"/>
</dbReference>
<protein>
    <submittedName>
        <fullName evidence="4">Uncharacterized protein</fullName>
    </submittedName>
</protein>
<dbReference type="Pfam" id="PF12796">
    <property type="entry name" value="Ank_2"/>
    <property type="match status" value="1"/>
</dbReference>
<dbReference type="PROSITE" id="PS50297">
    <property type="entry name" value="ANK_REP_REGION"/>
    <property type="match status" value="1"/>
</dbReference>
<keyword evidence="2 3" id="KW-0040">ANK repeat</keyword>
<dbReference type="InterPro" id="IPR002110">
    <property type="entry name" value="Ankyrin_rpt"/>
</dbReference>
<dbReference type="AlphaFoldDB" id="A0A438K188"/>
<accession>A0A438K188</accession>
<evidence type="ECO:0000313" key="5">
    <source>
        <dbReference type="Proteomes" id="UP000288805"/>
    </source>
</evidence>